<keyword evidence="1" id="KW-0472">Membrane</keyword>
<keyword evidence="1" id="KW-0812">Transmembrane</keyword>
<gene>
    <name evidence="2" type="ORF">FAB82_23130</name>
</gene>
<sequence length="151" mass="16266">MNETDADMGTVTDSDADRDRPWTLVAASAVFWLLATGLVAAGLWGVAQLVIGEVSSTQAALGVAVAAWLIALYYWFLGRRLWMGRNAIAQAVFNALLWLPVGYYLREAGLSGYGLAAWVLAAVMLVLVLAPATRKATDFGEERRPFGETGE</sequence>
<evidence type="ECO:0000256" key="1">
    <source>
        <dbReference type="SAM" id="Phobius"/>
    </source>
</evidence>
<evidence type="ECO:0000313" key="3">
    <source>
        <dbReference type="Proteomes" id="UP000308760"/>
    </source>
</evidence>
<name>A0A4S8PVY8_9ACTN</name>
<dbReference type="RefSeq" id="WP_136536924.1">
    <property type="nucleotide sequence ID" value="NZ_STGY01000073.1"/>
</dbReference>
<feature type="transmembrane region" description="Helical" evidence="1">
    <location>
        <begin position="59"/>
        <end position="76"/>
    </location>
</feature>
<dbReference type="Proteomes" id="UP000308760">
    <property type="component" value="Unassembled WGS sequence"/>
</dbReference>
<reference evidence="3" key="1">
    <citation type="submission" date="2019-04" db="EMBL/GenBank/DDBJ databases">
        <title>Nocardioides xinjiangensis sp. nov.</title>
        <authorList>
            <person name="Liu S."/>
        </authorList>
    </citation>
    <scope>NUCLEOTIDE SEQUENCE [LARGE SCALE GENOMIC DNA]</scope>
    <source>
        <strain evidence="3">18</strain>
    </source>
</reference>
<dbReference type="EMBL" id="STGY01000073">
    <property type="protein sequence ID" value="THV35767.1"/>
    <property type="molecule type" value="Genomic_DNA"/>
</dbReference>
<keyword evidence="3" id="KW-1185">Reference proteome</keyword>
<reference evidence="2 3" key="2">
    <citation type="submission" date="2019-05" db="EMBL/GenBank/DDBJ databases">
        <title>Glycomyces buryatensis sp. nov.</title>
        <authorList>
            <person name="Nikitina E."/>
        </authorList>
    </citation>
    <scope>NUCLEOTIDE SEQUENCE [LARGE SCALE GENOMIC DNA]</scope>
    <source>
        <strain evidence="2 3">18</strain>
    </source>
</reference>
<accession>A0A4S8PVY8</accession>
<comment type="caution">
    <text evidence="2">The sequence shown here is derived from an EMBL/GenBank/DDBJ whole genome shotgun (WGS) entry which is preliminary data.</text>
</comment>
<organism evidence="2 3">
    <name type="scientific">Glycomyces buryatensis</name>
    <dbReference type="NCBI Taxonomy" id="2570927"/>
    <lineage>
        <taxon>Bacteria</taxon>
        <taxon>Bacillati</taxon>
        <taxon>Actinomycetota</taxon>
        <taxon>Actinomycetes</taxon>
        <taxon>Glycomycetales</taxon>
        <taxon>Glycomycetaceae</taxon>
        <taxon>Glycomyces</taxon>
    </lineage>
</organism>
<proteinExistence type="predicted"/>
<dbReference type="OrthoDB" id="5191221at2"/>
<feature type="transmembrane region" description="Helical" evidence="1">
    <location>
        <begin position="111"/>
        <end position="130"/>
    </location>
</feature>
<keyword evidence="1" id="KW-1133">Transmembrane helix</keyword>
<protein>
    <submittedName>
        <fullName evidence="2">Uncharacterized protein</fullName>
    </submittedName>
</protein>
<dbReference type="AlphaFoldDB" id="A0A4S8PVY8"/>
<evidence type="ECO:0000313" key="2">
    <source>
        <dbReference type="EMBL" id="THV35767.1"/>
    </source>
</evidence>
<feature type="transmembrane region" description="Helical" evidence="1">
    <location>
        <begin position="88"/>
        <end position="105"/>
    </location>
</feature>
<feature type="transmembrane region" description="Helical" evidence="1">
    <location>
        <begin position="24"/>
        <end position="47"/>
    </location>
</feature>